<name>A0A379LL48_9GAMM</name>
<dbReference type="AlphaFoldDB" id="A0A379LL48"/>
<dbReference type="RefSeq" id="WP_028859979.1">
    <property type="nucleotide sequence ID" value="NZ_CAJHAQ010000001.1"/>
</dbReference>
<reference evidence="1 2" key="1">
    <citation type="submission" date="2018-06" db="EMBL/GenBank/DDBJ databases">
        <authorList>
            <consortium name="Pathogen Informatics"/>
            <person name="Doyle S."/>
        </authorList>
    </citation>
    <scope>NUCLEOTIDE SEQUENCE [LARGE SCALE GENOMIC DNA]</scope>
    <source>
        <strain evidence="1 2">NCTC10526</strain>
    </source>
</reference>
<proteinExistence type="predicted"/>
<keyword evidence="2" id="KW-1185">Reference proteome</keyword>
<organism evidence="1 2">
    <name type="scientific">Psychrobacter phenylpyruvicus</name>
    <dbReference type="NCBI Taxonomy" id="29432"/>
    <lineage>
        <taxon>Bacteria</taxon>
        <taxon>Pseudomonadati</taxon>
        <taxon>Pseudomonadota</taxon>
        <taxon>Gammaproteobacteria</taxon>
        <taxon>Moraxellales</taxon>
        <taxon>Moraxellaceae</taxon>
        <taxon>Psychrobacter</taxon>
    </lineage>
</organism>
<dbReference type="Proteomes" id="UP000254123">
    <property type="component" value="Unassembled WGS sequence"/>
</dbReference>
<evidence type="ECO:0000313" key="1">
    <source>
        <dbReference type="EMBL" id="SUD90617.1"/>
    </source>
</evidence>
<dbReference type="EMBL" id="UGVC01000001">
    <property type="protein sequence ID" value="SUD90617.1"/>
    <property type="molecule type" value="Genomic_DNA"/>
</dbReference>
<dbReference type="STRING" id="1123034.GCA_000685805_02579"/>
<sequence>MGDEPYVAPKHTTTQDFQTHGISENDVPQSVKNIMMEDIVESGHPNPDRALKEYIESGKPVPVVQVANQNTKLYKLVKLGGDYDTPSPNTGYWIDQAQYDLVKAHPDRANDILGLPEGSQANSFKVFVMQPKAGEAPRVYQSSIATTTNATGLTNVGNATQTIVPNRKLWQEPVETNDIIKVK</sequence>
<accession>A0A379LL48</accession>
<protein>
    <submittedName>
        <fullName evidence="1">Uncharacterized protein</fullName>
    </submittedName>
</protein>
<evidence type="ECO:0000313" key="2">
    <source>
        <dbReference type="Proteomes" id="UP000254123"/>
    </source>
</evidence>
<gene>
    <name evidence="1" type="ORF">NCTC10526_00956</name>
</gene>